<organism evidence="3 4">
    <name type="scientific">Neisseria flavescens NRL30031/H210</name>
    <dbReference type="NCBI Taxonomy" id="546264"/>
    <lineage>
        <taxon>Bacteria</taxon>
        <taxon>Pseudomonadati</taxon>
        <taxon>Pseudomonadota</taxon>
        <taxon>Betaproteobacteria</taxon>
        <taxon>Neisseriales</taxon>
        <taxon>Neisseriaceae</taxon>
        <taxon>Neisseria</taxon>
    </lineage>
</organism>
<evidence type="ECO:0000256" key="1">
    <source>
        <dbReference type="PROSITE-ProRule" id="PRU00464"/>
    </source>
</evidence>
<keyword evidence="4" id="KW-1185">Reference proteome</keyword>
<accession>C0EJH3</accession>
<dbReference type="Proteomes" id="UP000004457">
    <property type="component" value="Unassembled WGS sequence"/>
</dbReference>
<dbReference type="AlphaFoldDB" id="C0EJH3"/>
<sequence>MAVHIHHADCYLPHSKNPDGNHPIPIQTEKEKTMTCPICTADNEDILLQTQNLRVIAVHNEAGAPAFCRVIWNDHVSEMTDLSPAERNEIMEMVYQVEAAMRQVFRPAKINLASLGNVVPHLHWHVIARFENDANFPAPIWAAPVREHGMTLPENWPEQIKNLIA</sequence>
<dbReference type="EMBL" id="ACEN01000004">
    <property type="protein sequence ID" value="EEG34755.1"/>
    <property type="molecule type" value="Genomic_DNA"/>
</dbReference>
<dbReference type="Gene3D" id="3.30.428.10">
    <property type="entry name" value="HIT-like"/>
    <property type="match status" value="1"/>
</dbReference>
<feature type="domain" description="HIT" evidence="2">
    <location>
        <begin position="34"/>
        <end position="136"/>
    </location>
</feature>
<dbReference type="InterPro" id="IPR052908">
    <property type="entry name" value="AP-4-A_phosphorylase"/>
</dbReference>
<dbReference type="PROSITE" id="PS51084">
    <property type="entry name" value="HIT_2"/>
    <property type="match status" value="1"/>
</dbReference>
<evidence type="ECO:0000259" key="2">
    <source>
        <dbReference type="PROSITE" id="PS51084"/>
    </source>
</evidence>
<dbReference type="PANTHER" id="PTHR42997:SF1">
    <property type="entry name" value="AP-4-A PHOSPHORYLASE"/>
    <property type="match status" value="1"/>
</dbReference>
<dbReference type="InterPro" id="IPR036265">
    <property type="entry name" value="HIT-like_sf"/>
</dbReference>
<dbReference type="eggNOG" id="COG0537">
    <property type="taxonomic scope" value="Bacteria"/>
</dbReference>
<proteinExistence type="predicted"/>
<evidence type="ECO:0000313" key="3">
    <source>
        <dbReference type="EMBL" id="EEG34755.1"/>
    </source>
</evidence>
<dbReference type="Pfam" id="PF01230">
    <property type="entry name" value="HIT"/>
    <property type="match status" value="1"/>
</dbReference>
<name>C0EJH3_NEIFL</name>
<feature type="short sequence motif" description="Histidine triad motif" evidence="1">
    <location>
        <begin position="121"/>
        <end position="125"/>
    </location>
</feature>
<evidence type="ECO:0000313" key="4">
    <source>
        <dbReference type="Proteomes" id="UP000004457"/>
    </source>
</evidence>
<comment type="caution">
    <text evidence="3">The sequence shown here is derived from an EMBL/GenBank/DDBJ whole genome shotgun (WGS) entry which is preliminary data.</text>
</comment>
<dbReference type="InterPro" id="IPR011146">
    <property type="entry name" value="HIT-like"/>
</dbReference>
<protein>
    <submittedName>
        <fullName evidence="3">Histidine triad domain protein</fullName>
    </submittedName>
</protein>
<reference evidence="3 4" key="1">
    <citation type="submission" date="2009-01" db="EMBL/GenBank/DDBJ databases">
        <authorList>
            <person name="Fulton L."/>
            <person name="Clifton S."/>
            <person name="Chinwalla A.T."/>
            <person name="Mitreva M."/>
            <person name="Sodergren E."/>
            <person name="Weinstock G."/>
            <person name="Clifton S."/>
            <person name="Dooling D.J."/>
            <person name="Fulton B."/>
            <person name="Minx P."/>
            <person name="Pepin K.H."/>
            <person name="Johnson M."/>
            <person name="Bhonagiri V."/>
            <person name="Nash W.E."/>
            <person name="Mardis E.R."/>
            <person name="Wilson R.K."/>
        </authorList>
    </citation>
    <scope>NUCLEOTIDE SEQUENCE [LARGE SCALE GENOMIC DNA]</scope>
    <source>
        <strain evidence="3 4">NRL30031/H210</strain>
    </source>
</reference>
<dbReference type="PANTHER" id="PTHR42997">
    <property type="entry name" value="HIT FAMILY HYDROLASE"/>
    <property type="match status" value="1"/>
</dbReference>
<dbReference type="GO" id="GO:0003824">
    <property type="term" value="F:catalytic activity"/>
    <property type="evidence" value="ECO:0007669"/>
    <property type="project" value="InterPro"/>
</dbReference>
<dbReference type="SUPFAM" id="SSF54197">
    <property type="entry name" value="HIT-like"/>
    <property type="match status" value="1"/>
</dbReference>
<gene>
    <name evidence="3" type="ORF">NEIFLAOT_00061</name>
</gene>